<protein>
    <submittedName>
        <fullName evidence="1">Uncharacterized protein</fullName>
    </submittedName>
</protein>
<comment type="caution">
    <text evidence="1">The sequence shown here is derived from an EMBL/GenBank/DDBJ whole genome shotgun (WGS) entry which is preliminary data.</text>
</comment>
<name>A0ABW8XM93_9CYAN</name>
<organism evidence="1 2">
    <name type="scientific">Tolypothrix campylonemoides VB511288_2</name>
    <dbReference type="NCBI Taxonomy" id="3232311"/>
    <lineage>
        <taxon>Bacteria</taxon>
        <taxon>Bacillati</taxon>
        <taxon>Cyanobacteriota</taxon>
        <taxon>Cyanophyceae</taxon>
        <taxon>Nostocales</taxon>
        <taxon>Tolypothrichaceae</taxon>
        <taxon>Tolypothrix</taxon>
    </lineage>
</organism>
<gene>
    <name evidence="1" type="ORF">AB0756_39300</name>
</gene>
<accession>A0ABW8XM93</accession>
<dbReference type="Proteomes" id="UP001629223">
    <property type="component" value="Unassembled WGS sequence"/>
</dbReference>
<reference evidence="1 2" key="1">
    <citation type="submission" date="2024-07" db="EMBL/GenBank/DDBJ databases">
        <authorList>
            <person name="Tripathy S."/>
        </authorList>
    </citation>
    <scope>NUCLEOTIDE SEQUENCE [LARGE SCALE GENOMIC DNA]</scope>
    <source>
        <strain evidence="1 2">VB511288_2</strain>
    </source>
</reference>
<sequence length="378" mass="42909">MMPQLQALAPNEQILAQRELNQYIEAQANAIAPETPENSFGNLALASQNILVHAMMLAQQKEHLSKSEYKKWLLQRGWKNEDRKYLKVAEAFGHFASQDLAKIEPATLFRLANNPKKYQSVIDQLRSLTEINQSTVRELIAQQRQPKEPKQEQASIWRRTKNGGRYCQIPPIHQEGEQTGTALQKMMDEEGLTAQRIVAEAIALRQAYKEGRLVLVESFKQPSEEEVWVGDNTDANTEGEWTFEPAPEKDDCMEDDDAVVESKPEHCTQSPVELLIETFQNATTWEEIRVAVAVREDCKQEAWQALTPVEKKRVRALMPVEVKKLKEAKKAGLIVDFQELREGVYQVRRMGNVLGEVVSALRLDAFLAQLRGGGQSFA</sequence>
<dbReference type="RefSeq" id="WP_408104052.1">
    <property type="nucleotide sequence ID" value="NZ_JBFPMW010000024.1"/>
</dbReference>
<dbReference type="EMBL" id="JBFPMW010000024">
    <property type="protein sequence ID" value="MFL9823091.1"/>
    <property type="molecule type" value="Genomic_DNA"/>
</dbReference>
<evidence type="ECO:0000313" key="2">
    <source>
        <dbReference type="Proteomes" id="UP001629223"/>
    </source>
</evidence>
<keyword evidence="2" id="KW-1185">Reference proteome</keyword>
<evidence type="ECO:0000313" key="1">
    <source>
        <dbReference type="EMBL" id="MFL9823091.1"/>
    </source>
</evidence>
<proteinExistence type="predicted"/>